<dbReference type="Proteomes" id="UP000765509">
    <property type="component" value="Unassembled WGS sequence"/>
</dbReference>
<evidence type="ECO:0000313" key="1">
    <source>
        <dbReference type="EMBL" id="MBW0468714.1"/>
    </source>
</evidence>
<gene>
    <name evidence="1" type="ORF">O181_008429</name>
</gene>
<reference evidence="1" key="1">
    <citation type="submission" date="2021-03" db="EMBL/GenBank/DDBJ databases">
        <title>Draft genome sequence of rust myrtle Austropuccinia psidii MF-1, a brazilian biotype.</title>
        <authorList>
            <person name="Quecine M.C."/>
            <person name="Pachon D.M.R."/>
            <person name="Bonatelli M.L."/>
            <person name="Correr F.H."/>
            <person name="Franceschini L.M."/>
            <person name="Leite T.F."/>
            <person name="Margarido G.R.A."/>
            <person name="Almeida C.A."/>
            <person name="Ferrarezi J.A."/>
            <person name="Labate C.A."/>
        </authorList>
    </citation>
    <scope>NUCLEOTIDE SEQUENCE</scope>
    <source>
        <strain evidence="1">MF-1</strain>
    </source>
</reference>
<sequence>MPELPEKIPRINFESSESPSSFVTYHTKYMEEDLILGFEFLNHLNPSIDWRQGLITLNADHKYYHDPSNSFINDFYSSKSYAALVGNSRTPLFPSSFHIPALNSHTPLLSSRDEVFKKIQDFGEDNSVSSLHLLFGNMEFPPSSYHDSLEEFWDEEKEPEQRETVMNVVLSAYNKYLDVFSKIQAEKIPPHHACGHHIELQGSLPSVGVKYL</sequence>
<evidence type="ECO:0000313" key="2">
    <source>
        <dbReference type="Proteomes" id="UP000765509"/>
    </source>
</evidence>
<proteinExistence type="predicted"/>
<dbReference type="OrthoDB" id="2684341at2759"/>
<organism evidence="1 2">
    <name type="scientific">Austropuccinia psidii MF-1</name>
    <dbReference type="NCBI Taxonomy" id="1389203"/>
    <lineage>
        <taxon>Eukaryota</taxon>
        <taxon>Fungi</taxon>
        <taxon>Dikarya</taxon>
        <taxon>Basidiomycota</taxon>
        <taxon>Pucciniomycotina</taxon>
        <taxon>Pucciniomycetes</taxon>
        <taxon>Pucciniales</taxon>
        <taxon>Sphaerophragmiaceae</taxon>
        <taxon>Austropuccinia</taxon>
    </lineage>
</organism>
<comment type="caution">
    <text evidence="1">The sequence shown here is derived from an EMBL/GenBank/DDBJ whole genome shotgun (WGS) entry which is preliminary data.</text>
</comment>
<dbReference type="EMBL" id="AVOT02001950">
    <property type="protein sequence ID" value="MBW0468714.1"/>
    <property type="molecule type" value="Genomic_DNA"/>
</dbReference>
<protein>
    <submittedName>
        <fullName evidence="1">Uncharacterized protein</fullName>
    </submittedName>
</protein>
<accession>A0A9Q3GIV1</accession>
<dbReference type="AlphaFoldDB" id="A0A9Q3GIV1"/>
<name>A0A9Q3GIV1_9BASI</name>
<keyword evidence="2" id="KW-1185">Reference proteome</keyword>